<accession>A0AAV4I9A5</accession>
<proteinExistence type="predicted"/>
<comment type="caution">
    <text evidence="1">The sequence shown here is derived from an EMBL/GenBank/DDBJ whole genome shotgun (WGS) entry which is preliminary data.</text>
</comment>
<keyword evidence="2" id="KW-1185">Reference proteome</keyword>
<gene>
    <name evidence="1" type="ORF">ElyMa_006554700</name>
</gene>
<protein>
    <submittedName>
        <fullName evidence="1">Uncharacterized protein</fullName>
    </submittedName>
</protein>
<reference evidence="1 2" key="1">
    <citation type="journal article" date="2021" name="Elife">
        <title>Chloroplast acquisition without the gene transfer in kleptoplastic sea slugs, Plakobranchus ocellatus.</title>
        <authorList>
            <person name="Maeda T."/>
            <person name="Takahashi S."/>
            <person name="Yoshida T."/>
            <person name="Shimamura S."/>
            <person name="Takaki Y."/>
            <person name="Nagai Y."/>
            <person name="Toyoda A."/>
            <person name="Suzuki Y."/>
            <person name="Arimoto A."/>
            <person name="Ishii H."/>
            <person name="Satoh N."/>
            <person name="Nishiyama T."/>
            <person name="Hasebe M."/>
            <person name="Maruyama T."/>
            <person name="Minagawa J."/>
            <person name="Obokata J."/>
            <person name="Shigenobu S."/>
        </authorList>
    </citation>
    <scope>NUCLEOTIDE SEQUENCE [LARGE SCALE GENOMIC DNA]</scope>
</reference>
<name>A0AAV4I9A5_9GAST</name>
<sequence length="180" mass="19469">MLLLCKLNGIKRAGDVPAGVGKKIQLSTWENRGKSASLSLKVPTTPSESSRLCDKVVNSNVLPQLKRHSDRTGGKRFASGQASQVKRGLSRTSRAILVVSGVLSAGYLAVRLTVNFEEPAKPYQLCGLTVILLLRDREVRGSIPGRVKPRTLSLVLVADPPGVWHYGFSVKSGQPVVRIM</sequence>
<dbReference type="EMBL" id="BMAT01013156">
    <property type="protein sequence ID" value="GFS06823.1"/>
    <property type="molecule type" value="Genomic_DNA"/>
</dbReference>
<evidence type="ECO:0000313" key="2">
    <source>
        <dbReference type="Proteomes" id="UP000762676"/>
    </source>
</evidence>
<dbReference type="AlphaFoldDB" id="A0AAV4I9A5"/>
<organism evidence="1 2">
    <name type="scientific">Elysia marginata</name>
    <dbReference type="NCBI Taxonomy" id="1093978"/>
    <lineage>
        <taxon>Eukaryota</taxon>
        <taxon>Metazoa</taxon>
        <taxon>Spiralia</taxon>
        <taxon>Lophotrochozoa</taxon>
        <taxon>Mollusca</taxon>
        <taxon>Gastropoda</taxon>
        <taxon>Heterobranchia</taxon>
        <taxon>Euthyneura</taxon>
        <taxon>Panpulmonata</taxon>
        <taxon>Sacoglossa</taxon>
        <taxon>Placobranchoidea</taxon>
        <taxon>Plakobranchidae</taxon>
        <taxon>Elysia</taxon>
    </lineage>
</organism>
<dbReference type="Proteomes" id="UP000762676">
    <property type="component" value="Unassembled WGS sequence"/>
</dbReference>
<evidence type="ECO:0000313" key="1">
    <source>
        <dbReference type="EMBL" id="GFS06823.1"/>
    </source>
</evidence>